<sequence>MQTDKSRLKRYQKTRRRKRKWVRRFLFASIFMSLFLFAGVFLVVNEQPKAADAVIVLSGGSGRIEHGLELMNEGYADHLILSNGLSSDLKKKANNVLSSSSIVIEDQASSTLENAMFTKEIMMKRNWRSAIVVSSDYHMRRVKYLFDRTYRGSDIELTFVASKSRHPHPLKWWTTKASRKATVNEYLKLTGNTFGMHGEKAKAELRKINRLLF</sequence>
<keyword evidence="1" id="KW-0812">Transmembrane</keyword>
<dbReference type="InterPro" id="IPR014729">
    <property type="entry name" value="Rossmann-like_a/b/a_fold"/>
</dbReference>
<dbReference type="InterPro" id="IPR003848">
    <property type="entry name" value="DUF218"/>
</dbReference>
<feature type="domain" description="DUF218" evidence="2">
    <location>
        <begin position="52"/>
        <end position="187"/>
    </location>
</feature>
<dbReference type="Gene3D" id="3.40.50.620">
    <property type="entry name" value="HUPs"/>
    <property type="match status" value="1"/>
</dbReference>
<evidence type="ECO:0000313" key="3">
    <source>
        <dbReference type="EMBL" id="RKD23117.1"/>
    </source>
</evidence>
<accession>A0A419SH61</accession>
<reference evidence="3 4" key="1">
    <citation type="submission" date="2016-08" db="EMBL/GenBank/DDBJ databases">
        <title>Novel Firmicute Genomes.</title>
        <authorList>
            <person name="Poppleton D.I."/>
            <person name="Gribaldo S."/>
        </authorList>
    </citation>
    <scope>NUCLEOTIDE SEQUENCE [LARGE SCALE GENOMIC DNA]</scope>
    <source>
        <strain evidence="3 4">RAOx-1</strain>
    </source>
</reference>
<evidence type="ECO:0000256" key="1">
    <source>
        <dbReference type="SAM" id="Phobius"/>
    </source>
</evidence>
<keyword evidence="1" id="KW-1133">Transmembrane helix</keyword>
<dbReference type="InterPro" id="IPR051599">
    <property type="entry name" value="Cell_Envelope_Assoc"/>
</dbReference>
<dbReference type="Pfam" id="PF02698">
    <property type="entry name" value="DUF218"/>
    <property type="match status" value="1"/>
</dbReference>
<protein>
    <recommendedName>
        <fullName evidence="2">DUF218 domain-containing protein</fullName>
    </recommendedName>
</protein>
<dbReference type="AlphaFoldDB" id="A0A419SH61"/>
<keyword evidence="4" id="KW-1185">Reference proteome</keyword>
<dbReference type="GO" id="GO:0005886">
    <property type="term" value="C:plasma membrane"/>
    <property type="evidence" value="ECO:0007669"/>
    <property type="project" value="TreeGrafter"/>
</dbReference>
<dbReference type="Proteomes" id="UP000284219">
    <property type="component" value="Unassembled WGS sequence"/>
</dbReference>
<name>A0A419SH61_9BACL</name>
<feature type="transmembrane region" description="Helical" evidence="1">
    <location>
        <begin position="21"/>
        <end position="44"/>
    </location>
</feature>
<dbReference type="PANTHER" id="PTHR30336">
    <property type="entry name" value="INNER MEMBRANE PROTEIN, PROBABLE PERMEASE"/>
    <property type="match status" value="1"/>
</dbReference>
<dbReference type="CDD" id="cd06259">
    <property type="entry name" value="YdcF-like"/>
    <property type="match status" value="1"/>
</dbReference>
<dbReference type="EMBL" id="MCHY01000009">
    <property type="protein sequence ID" value="RKD23117.1"/>
    <property type="molecule type" value="Genomic_DNA"/>
</dbReference>
<organism evidence="3 4">
    <name type="scientific">Ammoniphilus oxalaticus</name>
    <dbReference type="NCBI Taxonomy" id="66863"/>
    <lineage>
        <taxon>Bacteria</taxon>
        <taxon>Bacillati</taxon>
        <taxon>Bacillota</taxon>
        <taxon>Bacilli</taxon>
        <taxon>Bacillales</taxon>
        <taxon>Paenibacillaceae</taxon>
        <taxon>Aneurinibacillus group</taxon>
        <taxon>Ammoniphilus</taxon>
    </lineage>
</organism>
<keyword evidence="1" id="KW-0472">Membrane</keyword>
<evidence type="ECO:0000259" key="2">
    <source>
        <dbReference type="Pfam" id="PF02698"/>
    </source>
</evidence>
<evidence type="ECO:0000313" key="4">
    <source>
        <dbReference type="Proteomes" id="UP000284219"/>
    </source>
</evidence>
<comment type="caution">
    <text evidence="3">The sequence shown here is derived from an EMBL/GenBank/DDBJ whole genome shotgun (WGS) entry which is preliminary data.</text>
</comment>
<dbReference type="PANTHER" id="PTHR30336:SF20">
    <property type="entry name" value="DUF218 DOMAIN-CONTAINING PROTEIN"/>
    <property type="match status" value="1"/>
</dbReference>
<dbReference type="OrthoDB" id="9782395at2"/>
<gene>
    <name evidence="3" type="ORF">BEP19_12915</name>
</gene>
<dbReference type="RefSeq" id="WP_120190607.1">
    <property type="nucleotide sequence ID" value="NZ_MCHY01000009.1"/>
</dbReference>
<proteinExistence type="predicted"/>